<comment type="caution">
    <text evidence="2">The sequence shown here is derived from an EMBL/GenBank/DDBJ whole genome shotgun (WGS) entry which is preliminary data.</text>
</comment>
<feature type="region of interest" description="Disordered" evidence="1">
    <location>
        <begin position="75"/>
        <end position="212"/>
    </location>
</feature>
<keyword evidence="3" id="KW-1185">Reference proteome</keyword>
<proteinExistence type="predicted"/>
<gene>
    <name evidence="2" type="ORF">HJG63_010075</name>
</gene>
<evidence type="ECO:0000313" key="2">
    <source>
        <dbReference type="EMBL" id="KAF6495667.1"/>
    </source>
</evidence>
<dbReference type="EMBL" id="JACASE010000002">
    <property type="protein sequence ID" value="KAF6495667.1"/>
    <property type="molecule type" value="Genomic_DNA"/>
</dbReference>
<sequence>MNLAPPGADLRPARPTACRVAPGPRAPWDPRPAKGPSCPPRLERRAWALLWGSWGGLRAIGPSTEVTLSVVPGRWKPLTRQGPPEKQTQRDVCTQRETGSRSCGDTSPNPRDKSADPSPGRSRRPSPEPVRWQGSFLLGGGRGSVFVRSKPSTGWRRPTHVMEGHLPPQSAQPAAPGAEARPPGSPLPSLPFPKPQPRDKRAEGPMTEGAGSVGAWPILFHNVIWLL</sequence>
<dbReference type="Proteomes" id="UP000593571">
    <property type="component" value="Unassembled WGS sequence"/>
</dbReference>
<accession>A0A7J8JFN9</accession>
<evidence type="ECO:0000256" key="1">
    <source>
        <dbReference type="SAM" id="MobiDB-lite"/>
    </source>
</evidence>
<dbReference type="AlphaFoldDB" id="A0A7J8JFN9"/>
<organism evidence="2 3">
    <name type="scientific">Rousettus aegyptiacus</name>
    <name type="common">Egyptian fruit bat</name>
    <name type="synonym">Pteropus aegyptiacus</name>
    <dbReference type="NCBI Taxonomy" id="9407"/>
    <lineage>
        <taxon>Eukaryota</taxon>
        <taxon>Metazoa</taxon>
        <taxon>Chordata</taxon>
        <taxon>Craniata</taxon>
        <taxon>Vertebrata</taxon>
        <taxon>Euteleostomi</taxon>
        <taxon>Mammalia</taxon>
        <taxon>Eutheria</taxon>
        <taxon>Laurasiatheria</taxon>
        <taxon>Chiroptera</taxon>
        <taxon>Yinpterochiroptera</taxon>
        <taxon>Pteropodoidea</taxon>
        <taxon>Pteropodidae</taxon>
        <taxon>Rousettinae</taxon>
        <taxon>Rousettus</taxon>
    </lineage>
</organism>
<name>A0A7J8JFN9_ROUAE</name>
<feature type="compositionally biased region" description="Polar residues" evidence="1">
    <location>
        <begin position="90"/>
        <end position="109"/>
    </location>
</feature>
<evidence type="ECO:0000313" key="3">
    <source>
        <dbReference type="Proteomes" id="UP000593571"/>
    </source>
</evidence>
<feature type="region of interest" description="Disordered" evidence="1">
    <location>
        <begin position="1"/>
        <end position="39"/>
    </location>
</feature>
<feature type="compositionally biased region" description="Low complexity" evidence="1">
    <location>
        <begin position="167"/>
        <end position="182"/>
    </location>
</feature>
<reference evidence="2 3" key="1">
    <citation type="journal article" date="2020" name="Nature">
        <title>Six reference-quality genomes reveal evolution of bat adaptations.</title>
        <authorList>
            <person name="Jebb D."/>
            <person name="Huang Z."/>
            <person name="Pippel M."/>
            <person name="Hughes G.M."/>
            <person name="Lavrichenko K."/>
            <person name="Devanna P."/>
            <person name="Winkler S."/>
            <person name="Jermiin L.S."/>
            <person name="Skirmuntt E.C."/>
            <person name="Katzourakis A."/>
            <person name="Burkitt-Gray L."/>
            <person name="Ray D.A."/>
            <person name="Sullivan K.A.M."/>
            <person name="Roscito J.G."/>
            <person name="Kirilenko B.M."/>
            <person name="Davalos L.M."/>
            <person name="Corthals A.P."/>
            <person name="Power M.L."/>
            <person name="Jones G."/>
            <person name="Ransome R.D."/>
            <person name="Dechmann D.K.N."/>
            <person name="Locatelli A.G."/>
            <person name="Puechmaille S.J."/>
            <person name="Fedrigo O."/>
            <person name="Jarvis E.D."/>
            <person name="Hiller M."/>
            <person name="Vernes S.C."/>
            <person name="Myers E.W."/>
            <person name="Teeling E.C."/>
        </authorList>
    </citation>
    <scope>NUCLEOTIDE SEQUENCE [LARGE SCALE GENOMIC DNA]</scope>
    <source>
        <strain evidence="2">MRouAeg1</strain>
        <tissue evidence="2">Muscle</tissue>
    </source>
</reference>
<feature type="compositionally biased region" description="Pro residues" evidence="1">
    <location>
        <begin position="183"/>
        <end position="195"/>
    </location>
</feature>
<protein>
    <submittedName>
        <fullName evidence="2">Uncharacterized protein</fullName>
    </submittedName>
</protein>